<dbReference type="SUPFAM" id="SSF47413">
    <property type="entry name" value="lambda repressor-like DNA-binding domains"/>
    <property type="match status" value="1"/>
</dbReference>
<feature type="domain" description="HTH cro/C1-type" evidence="1">
    <location>
        <begin position="21"/>
        <end position="50"/>
    </location>
</feature>
<dbReference type="PROSITE" id="PS50943">
    <property type="entry name" value="HTH_CROC1"/>
    <property type="match status" value="1"/>
</dbReference>
<dbReference type="OrthoDB" id="199997at2"/>
<evidence type="ECO:0000313" key="3">
    <source>
        <dbReference type="Proteomes" id="UP000006034"/>
    </source>
</evidence>
<sequence>MLNDYLKSPRDVRLELAERAKAERLRQNLTQEALAHAAGISLSTLRRFEKTGDIALASFVEIAFALRRMDGFDALFPEPPVHSLFEAAPRERKRARRPDAS</sequence>
<dbReference type="AlphaFoldDB" id="E5YAX4"/>
<reference evidence="2 3" key="2">
    <citation type="submission" date="2013-04" db="EMBL/GenBank/DDBJ databases">
        <title>The Genome Sequence of Bilophila wadsworthia 3_1_6.</title>
        <authorList>
            <consortium name="The Broad Institute Genomics Platform"/>
            <person name="Earl A."/>
            <person name="Ward D."/>
            <person name="Feldgarden M."/>
            <person name="Gevers D."/>
            <person name="Sibley C."/>
            <person name="Strauss J."/>
            <person name="Allen-Vercoe E."/>
            <person name="Walker B."/>
            <person name="Young S."/>
            <person name="Zeng Q."/>
            <person name="Gargeya S."/>
            <person name="Fitzgerald M."/>
            <person name="Haas B."/>
            <person name="Abouelleil A."/>
            <person name="Allen A.W."/>
            <person name="Alvarado L."/>
            <person name="Arachchi H.M."/>
            <person name="Berlin A.M."/>
            <person name="Chapman S.B."/>
            <person name="Gainer-Dewar J."/>
            <person name="Goldberg J."/>
            <person name="Griggs A."/>
            <person name="Gujja S."/>
            <person name="Hansen M."/>
            <person name="Howarth C."/>
            <person name="Imamovic A."/>
            <person name="Ireland A."/>
            <person name="Larimer J."/>
            <person name="McCowan C."/>
            <person name="Murphy C."/>
            <person name="Pearson M."/>
            <person name="Poon T.W."/>
            <person name="Priest M."/>
            <person name="Roberts A."/>
            <person name="Saif S."/>
            <person name="Shea T."/>
            <person name="Sisk P."/>
            <person name="Sykes S."/>
            <person name="Wortman J."/>
            <person name="Nusbaum C."/>
            <person name="Birren B."/>
        </authorList>
    </citation>
    <scope>NUCLEOTIDE SEQUENCE [LARGE SCALE GENOMIC DNA]</scope>
    <source>
        <strain evidence="2 3">3_1_6</strain>
    </source>
</reference>
<dbReference type="Proteomes" id="UP000006034">
    <property type="component" value="Unassembled WGS sequence"/>
</dbReference>
<name>E5YAX4_BILW3</name>
<dbReference type="Pfam" id="PF01381">
    <property type="entry name" value="HTH_3"/>
    <property type="match status" value="1"/>
</dbReference>
<dbReference type="InterPro" id="IPR001387">
    <property type="entry name" value="Cro/C1-type_HTH"/>
</dbReference>
<dbReference type="STRING" id="563192.HMPREF0179_03345"/>
<dbReference type="EMBL" id="ADCP02000004">
    <property type="protein sequence ID" value="EFV42869.1"/>
    <property type="molecule type" value="Genomic_DNA"/>
</dbReference>
<dbReference type="CDD" id="cd00093">
    <property type="entry name" value="HTH_XRE"/>
    <property type="match status" value="1"/>
</dbReference>
<dbReference type="RefSeq" id="WP_005030070.1">
    <property type="nucleotide sequence ID" value="NZ_KE150241.1"/>
</dbReference>
<protein>
    <recommendedName>
        <fullName evidence="1">HTH cro/C1-type domain-containing protein</fullName>
    </recommendedName>
</protein>
<keyword evidence="3" id="KW-1185">Reference proteome</keyword>
<reference evidence="2 3" key="1">
    <citation type="submission" date="2010-10" db="EMBL/GenBank/DDBJ databases">
        <authorList>
            <consortium name="The Broad Institute Genome Sequencing Platform"/>
            <person name="Ward D."/>
            <person name="Earl A."/>
            <person name="Feldgarden M."/>
            <person name="Young S.K."/>
            <person name="Gargeya S."/>
            <person name="Zeng Q."/>
            <person name="Alvarado L."/>
            <person name="Berlin A."/>
            <person name="Bochicchio J."/>
            <person name="Chapman S.B."/>
            <person name="Chen Z."/>
            <person name="Freedman E."/>
            <person name="Gellesch M."/>
            <person name="Goldberg J."/>
            <person name="Griggs A."/>
            <person name="Gujja S."/>
            <person name="Heilman E."/>
            <person name="Heiman D."/>
            <person name="Howarth C."/>
            <person name="Mehta T."/>
            <person name="Neiman D."/>
            <person name="Pearson M."/>
            <person name="Roberts A."/>
            <person name="Saif S."/>
            <person name="Shea T."/>
            <person name="Shenoy N."/>
            <person name="Sisk P."/>
            <person name="Stolte C."/>
            <person name="Sykes S."/>
            <person name="White J."/>
            <person name="Yandava C."/>
            <person name="Allen-Vercoe E."/>
            <person name="Sibley C."/>
            <person name="Ambrose C.E."/>
            <person name="Strauss J."/>
            <person name="Daigneault M."/>
            <person name="Haas B."/>
            <person name="Nusbaum C."/>
            <person name="Birren B."/>
        </authorList>
    </citation>
    <scope>NUCLEOTIDE SEQUENCE [LARGE SCALE GENOMIC DNA]</scope>
    <source>
        <strain evidence="2 3">3_1_6</strain>
    </source>
</reference>
<dbReference type="GeneID" id="78087538"/>
<dbReference type="GO" id="GO:0003677">
    <property type="term" value="F:DNA binding"/>
    <property type="evidence" value="ECO:0007669"/>
    <property type="project" value="InterPro"/>
</dbReference>
<dbReference type="SMART" id="SM00530">
    <property type="entry name" value="HTH_XRE"/>
    <property type="match status" value="1"/>
</dbReference>
<comment type="caution">
    <text evidence="2">The sequence shown here is derived from an EMBL/GenBank/DDBJ whole genome shotgun (WGS) entry which is preliminary data.</text>
</comment>
<dbReference type="eggNOG" id="COG1396">
    <property type="taxonomic scope" value="Bacteria"/>
</dbReference>
<proteinExistence type="predicted"/>
<dbReference type="InterPro" id="IPR010982">
    <property type="entry name" value="Lambda_DNA-bd_dom_sf"/>
</dbReference>
<evidence type="ECO:0000259" key="1">
    <source>
        <dbReference type="PROSITE" id="PS50943"/>
    </source>
</evidence>
<dbReference type="HOGENOM" id="CLU_153788_0_5_7"/>
<gene>
    <name evidence="2" type="ORF">HMPREF0179_03345</name>
</gene>
<accession>E5YAX4</accession>
<organism evidence="2 3">
    <name type="scientific">Bilophila wadsworthia (strain 3_1_6)</name>
    <dbReference type="NCBI Taxonomy" id="563192"/>
    <lineage>
        <taxon>Bacteria</taxon>
        <taxon>Pseudomonadati</taxon>
        <taxon>Thermodesulfobacteriota</taxon>
        <taxon>Desulfovibrionia</taxon>
        <taxon>Desulfovibrionales</taxon>
        <taxon>Desulfovibrionaceae</taxon>
        <taxon>Bilophila</taxon>
    </lineage>
</organism>
<evidence type="ECO:0000313" key="2">
    <source>
        <dbReference type="EMBL" id="EFV42869.1"/>
    </source>
</evidence>
<dbReference type="Gene3D" id="1.10.260.40">
    <property type="entry name" value="lambda repressor-like DNA-binding domains"/>
    <property type="match status" value="1"/>
</dbReference>